<evidence type="ECO:0000259" key="1">
    <source>
        <dbReference type="PROSITE" id="PS51502"/>
    </source>
</evidence>
<gene>
    <name evidence="2" type="ORF">BJX63DRAFT_420953</name>
</gene>
<sequence>MSISHIVLFQLKRDIALETIHAACKRMLSLKDRCLHPYSQKPYIIRSVCGIDNSIEGSHNDPMHQDFVRSLDGLVEKAQVVDFTDRVL</sequence>
<dbReference type="EMBL" id="JBFXLT010000035">
    <property type="protein sequence ID" value="KAL2814179.1"/>
    <property type="molecule type" value="Genomic_DNA"/>
</dbReference>
<dbReference type="InterPro" id="IPR013097">
    <property type="entry name" value="Dabb"/>
</dbReference>
<evidence type="ECO:0000313" key="3">
    <source>
        <dbReference type="Proteomes" id="UP001610334"/>
    </source>
</evidence>
<dbReference type="PROSITE" id="PS51502">
    <property type="entry name" value="S_R_A_B_BARREL"/>
    <property type="match status" value="1"/>
</dbReference>
<dbReference type="Gene3D" id="3.30.70.100">
    <property type="match status" value="1"/>
</dbReference>
<comment type="caution">
    <text evidence="2">The sequence shown here is derived from an EMBL/GenBank/DDBJ whole genome shotgun (WGS) entry which is preliminary data.</text>
</comment>
<keyword evidence="3" id="KW-1185">Reference proteome</keyword>
<protein>
    <recommendedName>
        <fullName evidence="1">Stress-response A/B barrel domain-containing protein</fullName>
    </recommendedName>
</protein>
<feature type="domain" description="Stress-response A/B barrel" evidence="1">
    <location>
        <begin position="3"/>
        <end position="88"/>
    </location>
</feature>
<accession>A0ABR4HFC1</accession>
<dbReference type="Proteomes" id="UP001610334">
    <property type="component" value="Unassembled WGS sequence"/>
</dbReference>
<name>A0ABR4HFC1_9EURO</name>
<dbReference type="InterPro" id="IPR011008">
    <property type="entry name" value="Dimeric_a/b-barrel"/>
</dbReference>
<proteinExistence type="predicted"/>
<dbReference type="SMART" id="SM00886">
    <property type="entry name" value="Dabb"/>
    <property type="match status" value="1"/>
</dbReference>
<evidence type="ECO:0000313" key="2">
    <source>
        <dbReference type="EMBL" id="KAL2814179.1"/>
    </source>
</evidence>
<organism evidence="2 3">
    <name type="scientific">Aspergillus granulosus</name>
    <dbReference type="NCBI Taxonomy" id="176169"/>
    <lineage>
        <taxon>Eukaryota</taxon>
        <taxon>Fungi</taxon>
        <taxon>Dikarya</taxon>
        <taxon>Ascomycota</taxon>
        <taxon>Pezizomycotina</taxon>
        <taxon>Eurotiomycetes</taxon>
        <taxon>Eurotiomycetidae</taxon>
        <taxon>Eurotiales</taxon>
        <taxon>Aspergillaceae</taxon>
        <taxon>Aspergillus</taxon>
        <taxon>Aspergillus subgen. Nidulantes</taxon>
    </lineage>
</organism>
<reference evidence="2 3" key="1">
    <citation type="submission" date="2024-07" db="EMBL/GenBank/DDBJ databases">
        <title>Section-level genome sequencing and comparative genomics of Aspergillus sections Usti and Cavernicolus.</title>
        <authorList>
            <consortium name="Lawrence Berkeley National Laboratory"/>
            <person name="Nybo J.L."/>
            <person name="Vesth T.C."/>
            <person name="Theobald S."/>
            <person name="Frisvad J.C."/>
            <person name="Larsen T.O."/>
            <person name="Kjaerboelling I."/>
            <person name="Rothschild-Mancinelli K."/>
            <person name="Lyhne E.K."/>
            <person name="Kogle M.E."/>
            <person name="Barry K."/>
            <person name="Clum A."/>
            <person name="Na H."/>
            <person name="Ledsgaard L."/>
            <person name="Lin J."/>
            <person name="Lipzen A."/>
            <person name="Kuo A."/>
            <person name="Riley R."/>
            <person name="Mondo S."/>
            <person name="Labutti K."/>
            <person name="Haridas S."/>
            <person name="Pangalinan J."/>
            <person name="Salamov A.A."/>
            <person name="Simmons B.A."/>
            <person name="Magnuson J.K."/>
            <person name="Chen J."/>
            <person name="Drula E."/>
            <person name="Henrissat B."/>
            <person name="Wiebenga A."/>
            <person name="Lubbers R.J."/>
            <person name="Gomes A.C."/>
            <person name="Makela M.R."/>
            <person name="Stajich J."/>
            <person name="Grigoriev I.V."/>
            <person name="Mortensen U.H."/>
            <person name="De Vries R.P."/>
            <person name="Baker S.E."/>
            <person name="Andersen M.R."/>
        </authorList>
    </citation>
    <scope>NUCLEOTIDE SEQUENCE [LARGE SCALE GENOMIC DNA]</scope>
    <source>
        <strain evidence="2 3">CBS 588.65</strain>
    </source>
</reference>
<dbReference type="SUPFAM" id="SSF54909">
    <property type="entry name" value="Dimeric alpha+beta barrel"/>
    <property type="match status" value="1"/>
</dbReference>